<accession>A0AAW2Y081</accession>
<name>A0AAW2Y081_9LAMI</name>
<dbReference type="EMBL" id="JACGWN010000002">
    <property type="protein sequence ID" value="KAL0458201.1"/>
    <property type="molecule type" value="Genomic_DNA"/>
</dbReference>
<sequence length="299" mass="33489">MAHLFGRTRRSCPDDPARPGSVCQASRLRTVTATGNSSHAPTQLEDLSNAVWHSTIGFVSNSYGQISGTHHWRRLWEHLSFGMICRTPTMEVITIPMRETLPSLQQLVLLFCMQILLQWLRILLIQIRPQKTTTAPTLDQTVGPAAMSPLFCEQFRETINSTLLGSQASGAGPSSQLERGETPISQDIDEKIYAELQQHRSIPADFVSKEAAPLQPSKILQSLRKEMVELRHQVTKETTSAERGIPFTEHIVMEELPGHFRAPSHLPAYDGNTNPAKNICKFENAALLYSYTNGKRFSR</sequence>
<organism evidence="2">
    <name type="scientific">Sesamum latifolium</name>
    <dbReference type="NCBI Taxonomy" id="2727402"/>
    <lineage>
        <taxon>Eukaryota</taxon>
        <taxon>Viridiplantae</taxon>
        <taxon>Streptophyta</taxon>
        <taxon>Embryophyta</taxon>
        <taxon>Tracheophyta</taxon>
        <taxon>Spermatophyta</taxon>
        <taxon>Magnoliopsida</taxon>
        <taxon>eudicotyledons</taxon>
        <taxon>Gunneridae</taxon>
        <taxon>Pentapetalae</taxon>
        <taxon>asterids</taxon>
        <taxon>lamiids</taxon>
        <taxon>Lamiales</taxon>
        <taxon>Pedaliaceae</taxon>
        <taxon>Sesamum</taxon>
    </lineage>
</organism>
<evidence type="ECO:0000256" key="1">
    <source>
        <dbReference type="SAM" id="MobiDB-lite"/>
    </source>
</evidence>
<comment type="caution">
    <text evidence="2">The sequence shown here is derived from an EMBL/GenBank/DDBJ whole genome shotgun (WGS) entry which is preliminary data.</text>
</comment>
<reference evidence="2" key="1">
    <citation type="submission" date="2020-06" db="EMBL/GenBank/DDBJ databases">
        <authorList>
            <person name="Li T."/>
            <person name="Hu X."/>
            <person name="Zhang T."/>
            <person name="Song X."/>
            <person name="Zhang H."/>
            <person name="Dai N."/>
            <person name="Sheng W."/>
            <person name="Hou X."/>
            <person name="Wei L."/>
        </authorList>
    </citation>
    <scope>NUCLEOTIDE SEQUENCE</scope>
    <source>
        <strain evidence="2">KEN1</strain>
        <tissue evidence="2">Leaf</tissue>
    </source>
</reference>
<evidence type="ECO:0000313" key="2">
    <source>
        <dbReference type="EMBL" id="KAL0458201.1"/>
    </source>
</evidence>
<feature type="compositionally biased region" description="Basic residues" evidence="1">
    <location>
        <begin position="1"/>
        <end position="10"/>
    </location>
</feature>
<proteinExistence type="predicted"/>
<gene>
    <name evidence="2" type="ORF">Slati_0447300</name>
</gene>
<protein>
    <submittedName>
        <fullName evidence="2">Uncharacterized protein</fullName>
    </submittedName>
</protein>
<reference evidence="2" key="2">
    <citation type="journal article" date="2024" name="Plant">
        <title>Genomic evolution and insights into agronomic trait innovations of Sesamum species.</title>
        <authorList>
            <person name="Miao H."/>
            <person name="Wang L."/>
            <person name="Qu L."/>
            <person name="Liu H."/>
            <person name="Sun Y."/>
            <person name="Le M."/>
            <person name="Wang Q."/>
            <person name="Wei S."/>
            <person name="Zheng Y."/>
            <person name="Lin W."/>
            <person name="Duan Y."/>
            <person name="Cao H."/>
            <person name="Xiong S."/>
            <person name="Wang X."/>
            <person name="Wei L."/>
            <person name="Li C."/>
            <person name="Ma Q."/>
            <person name="Ju M."/>
            <person name="Zhao R."/>
            <person name="Li G."/>
            <person name="Mu C."/>
            <person name="Tian Q."/>
            <person name="Mei H."/>
            <person name="Zhang T."/>
            <person name="Gao T."/>
            <person name="Zhang H."/>
        </authorList>
    </citation>
    <scope>NUCLEOTIDE SEQUENCE</scope>
    <source>
        <strain evidence="2">KEN1</strain>
    </source>
</reference>
<dbReference type="AlphaFoldDB" id="A0AAW2Y081"/>
<feature type="region of interest" description="Disordered" evidence="1">
    <location>
        <begin position="1"/>
        <end position="21"/>
    </location>
</feature>